<protein>
    <submittedName>
        <fullName evidence="1">Carboxypeptidase regulatory-like domain-containing protein</fullName>
    </submittedName>
</protein>
<dbReference type="InterPro" id="IPR008969">
    <property type="entry name" value="CarboxyPept-like_regulatory"/>
</dbReference>
<dbReference type="RefSeq" id="WP_130976361.1">
    <property type="nucleotide sequence ID" value="NZ_CP047715.1"/>
</dbReference>
<dbReference type="Gene3D" id="2.60.40.1120">
    <property type="entry name" value="Carboxypeptidase-like, regulatory domain"/>
    <property type="match status" value="1"/>
</dbReference>
<gene>
    <name evidence="1" type="ORF">ISX34_07815</name>
</gene>
<dbReference type="Proteomes" id="UP000662438">
    <property type="component" value="Unassembled WGS sequence"/>
</dbReference>
<comment type="caution">
    <text evidence="1">The sequence shown here is derived from an EMBL/GenBank/DDBJ whole genome shotgun (WGS) entry which is preliminary data.</text>
</comment>
<dbReference type="SUPFAM" id="SSF49464">
    <property type="entry name" value="Carboxypeptidase regulatory domain-like"/>
    <property type="match status" value="1"/>
</dbReference>
<name>A0ABD4JV68_9ENTR</name>
<dbReference type="AlphaFoldDB" id="A0ABD4JV68"/>
<accession>A0ABD4JV68</accession>
<dbReference type="EMBL" id="JADIXG010000006">
    <property type="protein sequence ID" value="MBF1969777.1"/>
    <property type="molecule type" value="Genomic_DNA"/>
</dbReference>
<sequence>MKSKIINGRVVDDMGNPVKGAFVVVQSSDLPAKDIAIITNDMGMFRLELPGGDCCLFASTRSGMKGVKRISKYTSSKVTPKICVNY</sequence>
<proteinExistence type="predicted"/>
<evidence type="ECO:0000313" key="1">
    <source>
        <dbReference type="EMBL" id="MBF1969777.1"/>
    </source>
</evidence>
<reference evidence="1 2" key="1">
    <citation type="submission" date="2020-10" db="EMBL/GenBank/DDBJ databases">
        <title>Genomic surveiliance of eskapee pathogens from blood stream infections in KZN.</title>
        <authorList>
            <person name="Hetsa B.A."/>
            <person name="Amoako D.G."/>
            <person name="Akebe A.L.K."/>
            <person name="Essack S."/>
        </authorList>
    </citation>
    <scope>NUCLEOTIDE SEQUENCE [LARGE SCALE GENOMIC DNA]</scope>
    <source>
        <strain evidence="1 2">E6</strain>
    </source>
</reference>
<organism evidence="1 2">
    <name type="scientific">Enterobacter hormaechei</name>
    <dbReference type="NCBI Taxonomy" id="158836"/>
    <lineage>
        <taxon>Bacteria</taxon>
        <taxon>Pseudomonadati</taxon>
        <taxon>Pseudomonadota</taxon>
        <taxon>Gammaproteobacteria</taxon>
        <taxon>Enterobacterales</taxon>
        <taxon>Enterobacteriaceae</taxon>
        <taxon>Enterobacter</taxon>
        <taxon>Enterobacter cloacae complex</taxon>
    </lineage>
</organism>
<evidence type="ECO:0000313" key="2">
    <source>
        <dbReference type="Proteomes" id="UP000662438"/>
    </source>
</evidence>